<dbReference type="InterPro" id="IPR050312">
    <property type="entry name" value="IolE/XylAMocC-like"/>
</dbReference>
<accession>A0A418KTX6</accession>
<feature type="compositionally biased region" description="Basic and acidic residues" evidence="1">
    <location>
        <begin position="13"/>
        <end position="25"/>
    </location>
</feature>
<comment type="caution">
    <text evidence="3">The sequence shown here is derived from an EMBL/GenBank/DDBJ whole genome shotgun (WGS) entry which is preliminary data.</text>
</comment>
<feature type="compositionally biased region" description="Polar residues" evidence="1">
    <location>
        <begin position="1"/>
        <end position="10"/>
    </location>
</feature>
<keyword evidence="4" id="KW-1185">Reference proteome</keyword>
<dbReference type="AlphaFoldDB" id="A0A418KTX6"/>
<dbReference type="PROSITE" id="PS51318">
    <property type="entry name" value="TAT"/>
    <property type="match status" value="1"/>
</dbReference>
<dbReference type="InterPro" id="IPR036237">
    <property type="entry name" value="Xyl_isomerase-like_sf"/>
</dbReference>
<sequence>MPHAISSTVTHFRRSEETTMAQEHRLSRRRLLTISAGTLAVAAIAPATPALADQLVQNVPNPLLPPGKRGTILYTQRDATARRGIWNNPAPTMGYLGGPNFPADPDDLGPLVPLPGGFREVFQFLARAGFKQVEFAGYNQHAENQGGAAPPLTQSGRLLRENFPAYLDYARTLRGFLDEAGLEAIGNHGFIPNSWPGGPNGGMTTDDYDRFQIELEFASILGMPYMGTGGDPTGSSAKEAWDLAAQKWEAINDLAAPWRISIYPHNHADAYGFLQDGPMVQVTVDRVTGAPLPQPQMVRGESGIRKMQYYLDITPSTKCYCEIDIYWAHSAQHRFRWYYDWEGQRRESVFSPIDQIAAQPLRYPLYHAKDGERRDDQPVGVGEGYRMIPFGDPRSDIDYDAIFRRHRPRGYHNPNYEDDTAPGGAADPGRSLRHAVISGTNMANMAR</sequence>
<name>A0A418KTX6_9ACTN</name>
<evidence type="ECO:0000256" key="1">
    <source>
        <dbReference type="SAM" id="MobiDB-lite"/>
    </source>
</evidence>
<dbReference type="PANTHER" id="PTHR12110">
    <property type="entry name" value="HYDROXYPYRUVATE ISOMERASE"/>
    <property type="match status" value="1"/>
</dbReference>
<feature type="region of interest" description="Disordered" evidence="1">
    <location>
        <begin position="1"/>
        <end position="25"/>
    </location>
</feature>
<dbReference type="InterPro" id="IPR006311">
    <property type="entry name" value="TAT_signal"/>
</dbReference>
<dbReference type="PANTHER" id="PTHR12110:SF41">
    <property type="entry name" value="INOSOSE DEHYDRATASE"/>
    <property type="match status" value="1"/>
</dbReference>
<evidence type="ECO:0000313" key="3">
    <source>
        <dbReference type="EMBL" id="RIQ30991.1"/>
    </source>
</evidence>
<protein>
    <submittedName>
        <fullName evidence="3">Sugar phosphate isomerase/epimerase</fullName>
    </submittedName>
</protein>
<keyword evidence="3" id="KW-0413">Isomerase</keyword>
<dbReference type="Pfam" id="PF01261">
    <property type="entry name" value="AP_endonuc_2"/>
    <property type="match status" value="1"/>
</dbReference>
<organism evidence="3 4">
    <name type="scientific">Jiangella rhizosphaerae</name>
    <dbReference type="NCBI Taxonomy" id="2293569"/>
    <lineage>
        <taxon>Bacteria</taxon>
        <taxon>Bacillati</taxon>
        <taxon>Actinomycetota</taxon>
        <taxon>Actinomycetes</taxon>
        <taxon>Jiangellales</taxon>
        <taxon>Jiangellaceae</taxon>
        <taxon>Jiangella</taxon>
    </lineage>
</organism>
<reference evidence="3 4" key="1">
    <citation type="submission" date="2018-09" db="EMBL/GenBank/DDBJ databases">
        <title>Isolation, diversity and antifungal activity of actinobacteria from wheat.</title>
        <authorList>
            <person name="Han C."/>
        </authorList>
    </citation>
    <scope>NUCLEOTIDE SEQUENCE [LARGE SCALE GENOMIC DNA]</scope>
    <source>
        <strain evidence="3 4">NEAU-YY265</strain>
    </source>
</reference>
<dbReference type="GO" id="GO:0016853">
    <property type="term" value="F:isomerase activity"/>
    <property type="evidence" value="ECO:0007669"/>
    <property type="project" value="UniProtKB-KW"/>
</dbReference>
<dbReference type="Proteomes" id="UP000284057">
    <property type="component" value="Unassembled WGS sequence"/>
</dbReference>
<evidence type="ECO:0000313" key="4">
    <source>
        <dbReference type="Proteomes" id="UP000284057"/>
    </source>
</evidence>
<feature type="region of interest" description="Disordered" evidence="1">
    <location>
        <begin position="410"/>
        <end position="431"/>
    </location>
</feature>
<dbReference type="SUPFAM" id="SSF51658">
    <property type="entry name" value="Xylose isomerase-like"/>
    <property type="match status" value="1"/>
</dbReference>
<evidence type="ECO:0000259" key="2">
    <source>
        <dbReference type="Pfam" id="PF01261"/>
    </source>
</evidence>
<proteinExistence type="predicted"/>
<gene>
    <name evidence="3" type="ORF">DY240_06795</name>
</gene>
<feature type="domain" description="Xylose isomerase-like TIM barrel" evidence="2">
    <location>
        <begin position="122"/>
        <end position="414"/>
    </location>
</feature>
<dbReference type="Gene3D" id="3.20.20.150">
    <property type="entry name" value="Divalent-metal-dependent TIM barrel enzymes"/>
    <property type="match status" value="1"/>
</dbReference>
<dbReference type="InterPro" id="IPR013022">
    <property type="entry name" value="Xyl_isomerase-like_TIM-brl"/>
</dbReference>
<dbReference type="EMBL" id="QUAL01000054">
    <property type="protein sequence ID" value="RIQ30991.1"/>
    <property type="molecule type" value="Genomic_DNA"/>
</dbReference>